<dbReference type="Pfam" id="PF03098">
    <property type="entry name" value="An_peroxidase"/>
    <property type="match status" value="1"/>
</dbReference>
<evidence type="ECO:0000313" key="4">
    <source>
        <dbReference type="Proteomes" id="UP000000305"/>
    </source>
</evidence>
<dbReference type="SUPFAM" id="SSF48113">
    <property type="entry name" value="Heme-dependent peroxidases"/>
    <property type="match status" value="1"/>
</dbReference>
<dbReference type="GO" id="GO:0006979">
    <property type="term" value="P:response to oxidative stress"/>
    <property type="evidence" value="ECO:0007669"/>
    <property type="project" value="InterPro"/>
</dbReference>
<reference evidence="3 4" key="1">
    <citation type="journal article" date="2011" name="Science">
        <title>The ecoresponsive genome of Daphnia pulex.</title>
        <authorList>
            <person name="Colbourne J.K."/>
            <person name="Pfrender M.E."/>
            <person name="Gilbert D."/>
            <person name="Thomas W.K."/>
            <person name="Tucker A."/>
            <person name="Oakley T.H."/>
            <person name="Tokishita S."/>
            <person name="Aerts A."/>
            <person name="Arnold G.J."/>
            <person name="Basu M.K."/>
            <person name="Bauer D.J."/>
            <person name="Caceres C.E."/>
            <person name="Carmel L."/>
            <person name="Casola C."/>
            <person name="Choi J.H."/>
            <person name="Detter J.C."/>
            <person name="Dong Q."/>
            <person name="Dusheyko S."/>
            <person name="Eads B.D."/>
            <person name="Frohlich T."/>
            <person name="Geiler-Samerotte K.A."/>
            <person name="Gerlach D."/>
            <person name="Hatcher P."/>
            <person name="Jogdeo S."/>
            <person name="Krijgsveld J."/>
            <person name="Kriventseva E.V."/>
            <person name="Kultz D."/>
            <person name="Laforsch C."/>
            <person name="Lindquist E."/>
            <person name="Lopez J."/>
            <person name="Manak J.R."/>
            <person name="Muller J."/>
            <person name="Pangilinan J."/>
            <person name="Patwardhan R.P."/>
            <person name="Pitluck S."/>
            <person name="Pritham E.J."/>
            <person name="Rechtsteiner A."/>
            <person name="Rho M."/>
            <person name="Rogozin I.B."/>
            <person name="Sakarya O."/>
            <person name="Salamov A."/>
            <person name="Schaack S."/>
            <person name="Shapiro H."/>
            <person name="Shiga Y."/>
            <person name="Skalitzky C."/>
            <person name="Smith Z."/>
            <person name="Souvorov A."/>
            <person name="Sung W."/>
            <person name="Tang Z."/>
            <person name="Tsuchiya D."/>
            <person name="Tu H."/>
            <person name="Vos H."/>
            <person name="Wang M."/>
            <person name="Wolf Y.I."/>
            <person name="Yamagata H."/>
            <person name="Yamada T."/>
            <person name="Ye Y."/>
            <person name="Shaw J.R."/>
            <person name="Andrews J."/>
            <person name="Crease T.J."/>
            <person name="Tang H."/>
            <person name="Lucas S.M."/>
            <person name="Robertson H.M."/>
            <person name="Bork P."/>
            <person name="Koonin E.V."/>
            <person name="Zdobnov E.M."/>
            <person name="Grigoriev I.V."/>
            <person name="Lynch M."/>
            <person name="Boore J.L."/>
        </authorList>
    </citation>
    <scope>NUCLEOTIDE SEQUENCE [LARGE SCALE GENOMIC DNA]</scope>
</reference>
<gene>
    <name evidence="3" type="ORF">DAPPUDRAFT_191742</name>
</gene>
<accession>E9FX40</accession>
<dbReference type="AlphaFoldDB" id="E9FX40"/>
<dbReference type="OMA" id="WENMEER"/>
<dbReference type="PANTHER" id="PTHR11475:SF114">
    <property type="entry name" value="PEROXIDASE-LIKE PROTEIN"/>
    <property type="match status" value="1"/>
</dbReference>
<keyword evidence="2" id="KW-0479">Metal-binding</keyword>
<dbReference type="InterPro" id="IPR010255">
    <property type="entry name" value="Haem_peroxidase_sf"/>
</dbReference>
<keyword evidence="1" id="KW-0560">Oxidoreductase</keyword>
<dbReference type="InParanoid" id="E9FX40"/>
<name>E9FX40_DAPPU</name>
<feature type="binding site" description="axial binding residue" evidence="2">
    <location>
        <position position="365"/>
    </location>
    <ligand>
        <name>heme b</name>
        <dbReference type="ChEBI" id="CHEBI:60344"/>
    </ligand>
    <ligandPart>
        <name>Fe</name>
        <dbReference type="ChEBI" id="CHEBI:18248"/>
    </ligandPart>
</feature>
<protein>
    <recommendedName>
        <fullName evidence="5">Peroxidase</fullName>
    </recommendedName>
</protein>
<dbReference type="InterPro" id="IPR019791">
    <property type="entry name" value="Haem_peroxidase_animal"/>
</dbReference>
<dbReference type="InterPro" id="IPR037120">
    <property type="entry name" value="Haem_peroxidase_sf_animal"/>
</dbReference>
<organism evidence="3 4">
    <name type="scientific">Daphnia pulex</name>
    <name type="common">Water flea</name>
    <dbReference type="NCBI Taxonomy" id="6669"/>
    <lineage>
        <taxon>Eukaryota</taxon>
        <taxon>Metazoa</taxon>
        <taxon>Ecdysozoa</taxon>
        <taxon>Arthropoda</taxon>
        <taxon>Crustacea</taxon>
        <taxon>Branchiopoda</taxon>
        <taxon>Diplostraca</taxon>
        <taxon>Cladocera</taxon>
        <taxon>Anomopoda</taxon>
        <taxon>Daphniidae</taxon>
        <taxon>Daphnia</taxon>
    </lineage>
</organism>
<dbReference type="EMBL" id="GL732526">
    <property type="protein sequence ID" value="EFX88328.1"/>
    <property type="molecule type" value="Genomic_DNA"/>
</dbReference>
<dbReference type="Gene3D" id="1.10.640.10">
    <property type="entry name" value="Haem peroxidase domain superfamily, animal type"/>
    <property type="match status" value="1"/>
</dbReference>
<keyword evidence="4" id="KW-1185">Reference proteome</keyword>
<dbReference type="GO" id="GO:0046872">
    <property type="term" value="F:metal ion binding"/>
    <property type="evidence" value="ECO:0007669"/>
    <property type="project" value="UniProtKB-KW"/>
</dbReference>
<dbReference type="PANTHER" id="PTHR11475">
    <property type="entry name" value="OXIDASE/PEROXIDASE"/>
    <property type="match status" value="1"/>
</dbReference>
<proteinExistence type="predicted"/>
<sequence length="621" mass="66828">MSLTNEEGGTGLLQATSRFTVINDTCLTATTCPSSPSKYRTADGSCNSLSITNLGKANTDYRRLITPAYADGIQSPRVASDGSALPSARLVSVRVLGGAEKPTDATALALMQFGQLINHDFQSSTTFTFSNGTDISCCTSAGGSLDASQLHSACLPISVALNDKFFNPKNATTKISCMNFVRSIAGPRLDCSLGYADQLNQNTHWLDGSTVYGSNSATLATLRQYTGGLLKVTRDATNNRDLLPITSTCTTGACFYAGDSRATEQPQLTVMHTLWHREHNRVAKALSALNPTWSDETIFQEARRIVVAEMQHVAYDEFIPALLSPGIIAKYNLAPLASGFFTNYTGLTNGPISNEFATAGFRVGHSLVQGTVKLYSEDGTLLTSSYTMSDTFNDPSRIVNDKTYFDAVIRGLLTQLSASADHTIDESLWNKLFRAANATWGFDVAALNIQRGRDHGLPSYNTYRQLCGFNKATSFDALTNVTSSSDPIIKSDLSTIMGQVYGSVDDIDVFVGGLAEVPFPGAIAGPTMSCLIAEQFNKLKFSDRYFYELGGQPHSFTAAQLAEIKKASLARIFCDNSDGTVLSVQPNAFAVASATNPRVLCTNTASIPALDLSLWKNEVLF</sequence>
<evidence type="ECO:0008006" key="5">
    <source>
        <dbReference type="Google" id="ProtNLM"/>
    </source>
</evidence>
<dbReference type="CDD" id="cd09823">
    <property type="entry name" value="peroxinectin_like"/>
    <property type="match status" value="1"/>
</dbReference>
<dbReference type="KEGG" id="dpx:DAPPUDRAFT_191742"/>
<dbReference type="PRINTS" id="PR00457">
    <property type="entry name" value="ANPEROXIDASE"/>
</dbReference>
<dbReference type="GO" id="GO:0020037">
    <property type="term" value="F:heme binding"/>
    <property type="evidence" value="ECO:0007669"/>
    <property type="project" value="InterPro"/>
</dbReference>
<dbReference type="Proteomes" id="UP000000305">
    <property type="component" value="Unassembled WGS sequence"/>
</dbReference>
<dbReference type="PROSITE" id="PS50292">
    <property type="entry name" value="PEROXIDASE_3"/>
    <property type="match status" value="1"/>
</dbReference>
<evidence type="ECO:0000256" key="2">
    <source>
        <dbReference type="PIRSR" id="PIRSR619791-2"/>
    </source>
</evidence>
<evidence type="ECO:0000313" key="3">
    <source>
        <dbReference type="EMBL" id="EFX88328.1"/>
    </source>
</evidence>
<dbReference type="eggNOG" id="KOG2408">
    <property type="taxonomic scope" value="Eukaryota"/>
</dbReference>
<keyword evidence="1" id="KW-0575">Peroxidase</keyword>
<dbReference type="GO" id="GO:0004601">
    <property type="term" value="F:peroxidase activity"/>
    <property type="evidence" value="ECO:0000318"/>
    <property type="project" value="GO_Central"/>
</dbReference>
<dbReference type="OrthoDB" id="823504at2759"/>
<dbReference type="FunFam" id="1.10.640.10:FF:000014">
    <property type="entry name" value="Uncharacterized protein"/>
    <property type="match status" value="1"/>
</dbReference>
<keyword evidence="2" id="KW-0349">Heme</keyword>
<keyword evidence="2" id="KW-0408">Iron</keyword>
<dbReference type="HOGENOM" id="CLU_006087_5_2_1"/>
<dbReference type="PhylomeDB" id="E9FX40"/>
<evidence type="ECO:0000256" key="1">
    <source>
        <dbReference type="ARBA" id="ARBA00022559"/>
    </source>
</evidence>